<dbReference type="EMBL" id="CAJVPS010005667">
    <property type="protein sequence ID" value="CAG8617361.1"/>
    <property type="molecule type" value="Genomic_DNA"/>
</dbReference>
<evidence type="ECO:0000313" key="2">
    <source>
        <dbReference type="EMBL" id="CAG8617361.1"/>
    </source>
</evidence>
<dbReference type="SUPFAM" id="SSF52058">
    <property type="entry name" value="L domain-like"/>
    <property type="match status" value="1"/>
</dbReference>
<dbReference type="InterPro" id="IPR032675">
    <property type="entry name" value="LRR_dom_sf"/>
</dbReference>
<evidence type="ECO:0000256" key="1">
    <source>
        <dbReference type="SAM" id="MobiDB-lite"/>
    </source>
</evidence>
<dbReference type="Proteomes" id="UP000789508">
    <property type="component" value="Unassembled WGS sequence"/>
</dbReference>
<evidence type="ECO:0000313" key="3">
    <source>
        <dbReference type="Proteomes" id="UP000789508"/>
    </source>
</evidence>
<gene>
    <name evidence="2" type="ORF">ALEPTO_LOCUS8813</name>
</gene>
<feature type="region of interest" description="Disordered" evidence="1">
    <location>
        <begin position="342"/>
        <end position="367"/>
    </location>
</feature>
<accession>A0A9N9CV87</accession>
<name>A0A9N9CV87_9GLOM</name>
<organism evidence="2 3">
    <name type="scientific">Ambispora leptoticha</name>
    <dbReference type="NCBI Taxonomy" id="144679"/>
    <lineage>
        <taxon>Eukaryota</taxon>
        <taxon>Fungi</taxon>
        <taxon>Fungi incertae sedis</taxon>
        <taxon>Mucoromycota</taxon>
        <taxon>Glomeromycotina</taxon>
        <taxon>Glomeromycetes</taxon>
        <taxon>Archaeosporales</taxon>
        <taxon>Ambisporaceae</taxon>
        <taxon>Ambispora</taxon>
    </lineage>
</organism>
<comment type="caution">
    <text evidence="2">The sequence shown here is derived from an EMBL/GenBank/DDBJ whole genome shotgun (WGS) entry which is preliminary data.</text>
</comment>
<dbReference type="AlphaFoldDB" id="A0A9N9CV87"/>
<dbReference type="OrthoDB" id="2434008at2759"/>
<protein>
    <submittedName>
        <fullName evidence="2">10817_t:CDS:1</fullName>
    </submittedName>
</protein>
<keyword evidence="3" id="KW-1185">Reference proteome</keyword>
<dbReference type="Gene3D" id="3.80.10.10">
    <property type="entry name" value="Ribonuclease Inhibitor"/>
    <property type="match status" value="1"/>
</dbReference>
<reference evidence="2" key="1">
    <citation type="submission" date="2021-06" db="EMBL/GenBank/DDBJ databases">
        <authorList>
            <person name="Kallberg Y."/>
            <person name="Tangrot J."/>
            <person name="Rosling A."/>
        </authorList>
    </citation>
    <scope>NUCLEOTIDE SEQUENCE</scope>
    <source>
        <strain evidence="2">FL130A</strain>
    </source>
</reference>
<proteinExistence type="predicted"/>
<sequence>MTTLQEHLNQKYLTREDKEKVIAIDLNIRGEITEKLDGGELDLREYSNLKYLVLTYCKDILKTPLTKIDVGGLVKLRNFDCVGNQINSINLSGCANLFLLYCDNNNLTSVDFLNQLPNPEKLELLTLHDNNVQTTDISILGRFINLKVLRIGSVRGEKSNRFCGSFEGWRNLHKLEKFCIEDTDIDCGLEYLFSDKNYRPALTCTPHNPSARCRIIQDQLRPYNYDSEPDKIKRIKRLEQKIDNLNLIKKLIEERTVFEDSLKAGVRWYDKFKVDKATQTDLTSEQVKTALEHKEDGKNYCLNCKLIVSGIDPKDLEPVSQEEFDEALKKVAKSPPIKLKDLKEELKKEREKKRKSNGSDAGVHMDSEDASGHFLSKVIKAYEDAIAKYKRGSRKKEDKEAIELAETQPLNITEDIQSPVERVSSVVVLDNVEETRNEVKTAEIGNDSNNIIIEIKEDINVIEIEEEITKDEEKD</sequence>